<dbReference type="Proteomes" id="UP000062398">
    <property type="component" value="Chromosome"/>
</dbReference>
<evidence type="ECO:0000313" key="8">
    <source>
        <dbReference type="Proteomes" id="UP000056255"/>
    </source>
</evidence>
<reference evidence="9 10" key="2">
    <citation type="journal article" date="2015" name="Genome Announc.">
        <title>Complete Genome Sequences of Evolved Arsenate-Resistant Metallosphaera sedula Strains.</title>
        <authorList>
            <person name="Ai C."/>
            <person name="McCarthy S."/>
            <person name="Schackwitz W."/>
            <person name="Martin J."/>
            <person name="Lipzen A."/>
            <person name="Blum P."/>
        </authorList>
    </citation>
    <scope>NUCLEOTIDE SEQUENCE [LARGE SCALE GENOMIC DNA]</scope>
    <source>
        <strain evidence="4 10">ARS120-1</strain>
        <strain evidence="5 9">ARS120-2</strain>
        <strain evidence="2 12">ARS50-1</strain>
        <strain evidence="3 11">ARS50-2</strain>
    </source>
</reference>
<proteinExistence type="predicted"/>
<gene>
    <name evidence="1" type="ORF">HA72_1379</name>
    <name evidence="2" type="ORF">MsedA_1397</name>
    <name evidence="3" type="ORF">MsedB_1399</name>
    <name evidence="4" type="ORF">MsedC_1397</name>
    <name evidence="5" type="ORF">MsedD_1398</name>
    <name evidence="6" type="ORF">MsedE_1403</name>
</gene>
<dbReference type="InterPro" id="IPR027417">
    <property type="entry name" value="P-loop_NTPase"/>
</dbReference>
<dbReference type="Proteomes" id="UP000061362">
    <property type="component" value="Chromosome"/>
</dbReference>
<dbReference type="RefSeq" id="WP_012021324.1">
    <property type="nucleotide sequence ID" value="NZ_CP008822.1"/>
</dbReference>
<evidence type="ECO:0000313" key="4">
    <source>
        <dbReference type="EMBL" id="AKV78878.1"/>
    </source>
</evidence>
<dbReference type="OrthoDB" id="41496at2157"/>
<evidence type="ECO:0000313" key="6">
    <source>
        <dbReference type="EMBL" id="AKV83361.1"/>
    </source>
</evidence>
<evidence type="ECO:0000313" key="11">
    <source>
        <dbReference type="Proteomes" id="UP000062475"/>
    </source>
</evidence>
<protein>
    <submittedName>
        <fullName evidence="1">Uncharacterized protein</fullName>
    </submittedName>
</protein>
<dbReference type="EMBL" id="CP012176">
    <property type="protein sequence ID" value="AKV83361.1"/>
    <property type="molecule type" value="Genomic_DNA"/>
</dbReference>
<dbReference type="EMBL" id="CP012172">
    <property type="protein sequence ID" value="AKV74387.1"/>
    <property type="molecule type" value="Genomic_DNA"/>
</dbReference>
<reference evidence="6 8" key="3">
    <citation type="submission" date="2015-07" db="EMBL/GenBank/DDBJ databases">
        <title>Physiological, transcriptional responses and genome re-sequencing of acid resistant extremely thermoacidophilic Metallosphaera sedula SARC-M1.</title>
        <authorList>
            <person name="Ai C."/>
            <person name="McCarthy S."/>
            <person name="Eckrich V."/>
            <person name="Rudrappa D."/>
            <person name="Qiu G."/>
            <person name="Blum P."/>
        </authorList>
    </citation>
    <scope>NUCLEOTIDE SEQUENCE [LARGE SCALE GENOMIC DNA]</scope>
    <source>
        <strain evidence="6 8">SARC-M1</strain>
    </source>
</reference>
<evidence type="ECO:0000313" key="12">
    <source>
        <dbReference type="Proteomes" id="UP000068832"/>
    </source>
</evidence>
<reference evidence="1 7" key="1">
    <citation type="journal article" date="2014" name="J. Bacteriol.">
        <title>Role of an Archaeal PitA Transporter in the Copper and Arsenic Resistance of Metallosphaera sedula, an Extreme Thermoacidophile.</title>
        <authorList>
            <person name="McCarthy S."/>
            <person name="Ai C."/>
            <person name="Wheaton G."/>
            <person name="Tevatia R."/>
            <person name="Eckrich V."/>
            <person name="Kelly R."/>
            <person name="Blum P."/>
        </authorList>
    </citation>
    <scope>NUCLEOTIDE SEQUENCE [LARGE SCALE GENOMIC DNA]</scope>
    <source>
        <strain evidence="1 7">CuR1</strain>
    </source>
</reference>
<dbReference type="EMBL" id="CP012175">
    <property type="protein sequence ID" value="AKV81123.1"/>
    <property type="molecule type" value="Genomic_DNA"/>
</dbReference>
<evidence type="ECO:0000313" key="5">
    <source>
        <dbReference type="EMBL" id="AKV81123.1"/>
    </source>
</evidence>
<dbReference type="EMBL" id="CP012173">
    <property type="protein sequence ID" value="AKV76626.1"/>
    <property type="molecule type" value="Genomic_DNA"/>
</dbReference>
<dbReference type="Proteomes" id="UP000062475">
    <property type="component" value="Chromosome"/>
</dbReference>
<dbReference type="Gene3D" id="3.40.50.300">
    <property type="entry name" value="P-loop containing nucleotide triphosphate hydrolases"/>
    <property type="match status" value="1"/>
</dbReference>
<evidence type="ECO:0000313" key="1">
    <source>
        <dbReference type="EMBL" id="AIM27521.1"/>
    </source>
</evidence>
<dbReference type="EMBL" id="CP008822">
    <property type="protein sequence ID" value="AIM27521.1"/>
    <property type="molecule type" value="Genomic_DNA"/>
</dbReference>
<dbReference type="AlphaFoldDB" id="A0A088E5B4"/>
<evidence type="ECO:0000313" key="7">
    <source>
        <dbReference type="Proteomes" id="UP000029084"/>
    </source>
</evidence>
<evidence type="ECO:0000313" key="2">
    <source>
        <dbReference type="EMBL" id="AKV74387.1"/>
    </source>
</evidence>
<dbReference type="Proteomes" id="UP000068832">
    <property type="component" value="Chromosome"/>
</dbReference>
<name>A0A088E5B4_9CREN</name>
<dbReference type="PATRIC" id="fig|43687.5.peg.1500"/>
<dbReference type="EMBL" id="CP012174">
    <property type="protein sequence ID" value="AKV78878.1"/>
    <property type="molecule type" value="Genomic_DNA"/>
</dbReference>
<evidence type="ECO:0000313" key="10">
    <source>
        <dbReference type="Proteomes" id="UP000062398"/>
    </source>
</evidence>
<accession>A0A088E5B4</accession>
<dbReference type="Proteomes" id="UP000029084">
    <property type="component" value="Chromosome"/>
</dbReference>
<organism evidence="1 7">
    <name type="scientific">Metallosphaera sedula</name>
    <dbReference type="NCBI Taxonomy" id="43687"/>
    <lineage>
        <taxon>Archaea</taxon>
        <taxon>Thermoproteota</taxon>
        <taxon>Thermoprotei</taxon>
        <taxon>Sulfolobales</taxon>
        <taxon>Sulfolobaceae</taxon>
        <taxon>Metallosphaera</taxon>
    </lineage>
</organism>
<dbReference type="GeneID" id="91755879"/>
<evidence type="ECO:0000313" key="3">
    <source>
        <dbReference type="EMBL" id="AKV76626.1"/>
    </source>
</evidence>
<sequence>MIVLKDGPIPVIRDITCILGEWDDYKRGFSQVLKRGDIEAQYIDPFTGEYMSKKDGLRSTYLIPSHLERGRVRVKDLLSAWLKTSKRAQEIMFLLGISDDFLDNLSDLNLVKVYLAPLFMEKTRFVIVEDFFQEVEEQGRLKVERLLAKIIRSRRLDSLFFVSSVDLISPCTSVTVMYEDEVVETGARLIHPYSMVLANSAIRLGKRGEKVGVSEVGRGSLSGCRFHDYCEVMRRKKELQRLCRLQKPPMVQVEDAQVKCWDYVKRN</sequence>
<dbReference type="Proteomes" id="UP000056255">
    <property type="component" value="Chromosome"/>
</dbReference>
<evidence type="ECO:0000313" key="9">
    <source>
        <dbReference type="Proteomes" id="UP000061362"/>
    </source>
</evidence>
<dbReference type="OMA" id="VMYEDEV"/>